<keyword evidence="3" id="KW-1185">Reference proteome</keyword>
<protein>
    <submittedName>
        <fullName evidence="2">Pollen-specific leucine-rich repeat extensin-like protein 3</fullName>
    </submittedName>
</protein>
<dbReference type="AlphaFoldDB" id="A0AAX6GLU9"/>
<feature type="compositionally biased region" description="Pro residues" evidence="1">
    <location>
        <begin position="29"/>
        <end position="49"/>
    </location>
</feature>
<feature type="region of interest" description="Disordered" evidence="1">
    <location>
        <begin position="1"/>
        <end position="125"/>
    </location>
</feature>
<proteinExistence type="predicted"/>
<reference evidence="2" key="1">
    <citation type="journal article" date="2023" name="GigaByte">
        <title>Genome assembly of the bearded iris, Iris pallida Lam.</title>
        <authorList>
            <person name="Bruccoleri R.E."/>
            <person name="Oakeley E.J."/>
            <person name="Faust A.M.E."/>
            <person name="Altorfer M."/>
            <person name="Dessus-Babus S."/>
            <person name="Burckhardt D."/>
            <person name="Oertli M."/>
            <person name="Naumann U."/>
            <person name="Petersen F."/>
            <person name="Wong J."/>
        </authorList>
    </citation>
    <scope>NUCLEOTIDE SEQUENCE</scope>
    <source>
        <strain evidence="2">GSM-AAB239-AS_SAM_17_03QT</strain>
    </source>
</reference>
<organism evidence="2 3">
    <name type="scientific">Iris pallida</name>
    <name type="common">Sweet iris</name>
    <dbReference type="NCBI Taxonomy" id="29817"/>
    <lineage>
        <taxon>Eukaryota</taxon>
        <taxon>Viridiplantae</taxon>
        <taxon>Streptophyta</taxon>
        <taxon>Embryophyta</taxon>
        <taxon>Tracheophyta</taxon>
        <taxon>Spermatophyta</taxon>
        <taxon>Magnoliopsida</taxon>
        <taxon>Liliopsida</taxon>
        <taxon>Asparagales</taxon>
        <taxon>Iridaceae</taxon>
        <taxon>Iridoideae</taxon>
        <taxon>Irideae</taxon>
        <taxon>Iris</taxon>
    </lineage>
</organism>
<reference evidence="2" key="2">
    <citation type="submission" date="2023-04" db="EMBL/GenBank/DDBJ databases">
        <authorList>
            <person name="Bruccoleri R.E."/>
            <person name="Oakeley E.J."/>
            <person name="Faust A.-M."/>
            <person name="Dessus-Babus S."/>
            <person name="Altorfer M."/>
            <person name="Burckhardt D."/>
            <person name="Oertli M."/>
            <person name="Naumann U."/>
            <person name="Petersen F."/>
            <person name="Wong J."/>
        </authorList>
    </citation>
    <scope>NUCLEOTIDE SEQUENCE</scope>
    <source>
        <strain evidence="2">GSM-AAB239-AS_SAM_17_03QT</strain>
        <tissue evidence="2">Leaf</tissue>
    </source>
</reference>
<sequence length="159" mass="17291">MAATLAVLCRRASPEPPASSILTNDRHPPFIPFHRPPSPTSSPSPPPQLPHLHHHHHPLSIPTKPPPPRREPSQASPPFQPPAEPGLTAIVGRSKASTATTNHIPSMSTRSRSETTNPTYPELCSRAPRRVDDSFVRQPRQRLCAADLGISTRSAVSIM</sequence>
<name>A0AAX6GLU9_IRIPA</name>
<dbReference type="EMBL" id="JANAVB010018200">
    <property type="protein sequence ID" value="KAJ6829634.1"/>
    <property type="molecule type" value="Genomic_DNA"/>
</dbReference>
<accession>A0AAX6GLU9</accession>
<dbReference type="Proteomes" id="UP001140949">
    <property type="component" value="Unassembled WGS sequence"/>
</dbReference>
<comment type="caution">
    <text evidence="2">The sequence shown here is derived from an EMBL/GenBank/DDBJ whole genome shotgun (WGS) entry which is preliminary data.</text>
</comment>
<evidence type="ECO:0000256" key="1">
    <source>
        <dbReference type="SAM" id="MobiDB-lite"/>
    </source>
</evidence>
<gene>
    <name evidence="2" type="ORF">M6B38_356970</name>
</gene>
<feature type="compositionally biased region" description="Polar residues" evidence="1">
    <location>
        <begin position="95"/>
        <end position="119"/>
    </location>
</feature>
<evidence type="ECO:0000313" key="2">
    <source>
        <dbReference type="EMBL" id="KAJ6829634.1"/>
    </source>
</evidence>
<evidence type="ECO:0000313" key="3">
    <source>
        <dbReference type="Proteomes" id="UP001140949"/>
    </source>
</evidence>